<feature type="region of interest" description="Disordered" evidence="1">
    <location>
        <begin position="1"/>
        <end position="116"/>
    </location>
</feature>
<dbReference type="Proteomes" id="UP000265515">
    <property type="component" value="Unassembled WGS sequence"/>
</dbReference>
<feature type="compositionally biased region" description="Polar residues" evidence="1">
    <location>
        <begin position="16"/>
        <end position="31"/>
    </location>
</feature>
<protein>
    <submittedName>
        <fullName evidence="2">Uncharacterized protein</fullName>
    </submittedName>
</protein>
<dbReference type="EMBL" id="BFEA01000297">
    <property type="protein sequence ID" value="GBG78509.1"/>
    <property type="molecule type" value="Genomic_DNA"/>
</dbReference>
<feature type="compositionally biased region" description="Basic and acidic residues" evidence="1">
    <location>
        <begin position="343"/>
        <end position="357"/>
    </location>
</feature>
<comment type="caution">
    <text evidence="2">The sequence shown here is derived from an EMBL/GenBank/DDBJ whole genome shotgun (WGS) entry which is preliminary data.</text>
</comment>
<dbReference type="Gramene" id="GBG78509">
    <property type="protein sequence ID" value="GBG78509"/>
    <property type="gene ID" value="CBR_g27736"/>
</dbReference>
<name>A0A388L873_CHABU</name>
<reference evidence="2 3" key="1">
    <citation type="journal article" date="2018" name="Cell">
        <title>The Chara Genome: Secondary Complexity and Implications for Plant Terrestrialization.</title>
        <authorList>
            <person name="Nishiyama T."/>
            <person name="Sakayama H."/>
            <person name="Vries J.D."/>
            <person name="Buschmann H."/>
            <person name="Saint-Marcoux D."/>
            <person name="Ullrich K.K."/>
            <person name="Haas F.B."/>
            <person name="Vanderstraeten L."/>
            <person name="Becker D."/>
            <person name="Lang D."/>
            <person name="Vosolsobe S."/>
            <person name="Rombauts S."/>
            <person name="Wilhelmsson P.K.I."/>
            <person name="Janitza P."/>
            <person name="Kern R."/>
            <person name="Heyl A."/>
            <person name="Rumpler F."/>
            <person name="Villalobos L.I.A.C."/>
            <person name="Clay J.M."/>
            <person name="Skokan R."/>
            <person name="Toyoda A."/>
            <person name="Suzuki Y."/>
            <person name="Kagoshima H."/>
            <person name="Schijlen E."/>
            <person name="Tajeshwar N."/>
            <person name="Catarino B."/>
            <person name="Hetherington A.J."/>
            <person name="Saltykova A."/>
            <person name="Bonnot C."/>
            <person name="Breuninger H."/>
            <person name="Symeonidi A."/>
            <person name="Radhakrishnan G.V."/>
            <person name="Van Nieuwerburgh F."/>
            <person name="Deforce D."/>
            <person name="Chang C."/>
            <person name="Karol K.G."/>
            <person name="Hedrich R."/>
            <person name="Ulvskov P."/>
            <person name="Glockner G."/>
            <person name="Delwiche C.F."/>
            <person name="Petrasek J."/>
            <person name="Van de Peer Y."/>
            <person name="Friml J."/>
            <person name="Beilby M."/>
            <person name="Dolan L."/>
            <person name="Kohara Y."/>
            <person name="Sugano S."/>
            <person name="Fujiyama A."/>
            <person name="Delaux P.-M."/>
            <person name="Quint M."/>
            <person name="TheiBen G."/>
            <person name="Hagemann M."/>
            <person name="Harholt J."/>
            <person name="Dunand C."/>
            <person name="Zachgo S."/>
            <person name="Langdale J."/>
            <person name="Maumus F."/>
            <person name="Straeten D.V.D."/>
            <person name="Gould S.B."/>
            <person name="Rensing S.A."/>
        </authorList>
    </citation>
    <scope>NUCLEOTIDE SEQUENCE [LARGE SCALE GENOMIC DNA]</scope>
    <source>
        <strain evidence="2 3">S276</strain>
    </source>
</reference>
<dbReference type="AlphaFoldDB" id="A0A388L873"/>
<proteinExistence type="predicted"/>
<feature type="region of interest" description="Disordered" evidence="1">
    <location>
        <begin position="320"/>
        <end position="359"/>
    </location>
</feature>
<gene>
    <name evidence="2" type="ORF">CBR_g27736</name>
</gene>
<evidence type="ECO:0000256" key="1">
    <source>
        <dbReference type="SAM" id="MobiDB-lite"/>
    </source>
</evidence>
<keyword evidence="3" id="KW-1185">Reference proteome</keyword>
<accession>A0A388L873</accession>
<feature type="compositionally biased region" description="Basic and acidic residues" evidence="1">
    <location>
        <begin position="203"/>
        <end position="220"/>
    </location>
</feature>
<feature type="region of interest" description="Disordered" evidence="1">
    <location>
        <begin position="203"/>
        <end position="222"/>
    </location>
</feature>
<evidence type="ECO:0000313" key="2">
    <source>
        <dbReference type="EMBL" id="GBG78509.1"/>
    </source>
</evidence>
<organism evidence="2 3">
    <name type="scientific">Chara braunii</name>
    <name type="common">Braun's stonewort</name>
    <dbReference type="NCBI Taxonomy" id="69332"/>
    <lineage>
        <taxon>Eukaryota</taxon>
        <taxon>Viridiplantae</taxon>
        <taxon>Streptophyta</taxon>
        <taxon>Charophyceae</taxon>
        <taxon>Charales</taxon>
        <taxon>Characeae</taxon>
        <taxon>Chara</taxon>
    </lineage>
</organism>
<sequence>MSDKDYVPSDAGMGDTETQPNLVEAPTTSVAAMSAPEESGQGLTRPKSTTRIGSEDGEVERGSHGETGVGEDMRRDLARTLTTDGAVPGGRDHEHRGSSTAQPGDGGPTQARVGGEHAVDARPHRMAMRSSPPHPHGVDLAAQGLGASTALPTVSFYDGVTRDRRAGDEAHASACGPTDVPAGMRFIGRVDGACHDSMRAYEERHGRPMRGKTSDVHDTRTATARLSRARKKWTITSIPYHRRRHLPAFHARDLSRQIPANVGPVADGGTGVGGSAAIERRSELGHDALHGSAARADLRRDGVDHAGRVKKRRGDVVIYHDDSSTTVEAGETTGADDPGDSDYVPRRSATDGDDGRGRRVRQRTGLAMHGQGTPSAPVLVVDRRAQAQSVLTELYHYRSDV</sequence>
<evidence type="ECO:0000313" key="3">
    <source>
        <dbReference type="Proteomes" id="UP000265515"/>
    </source>
</evidence>